<evidence type="ECO:0000313" key="1">
    <source>
        <dbReference type="EMBL" id="AJP09151.1"/>
    </source>
</evidence>
<reference evidence="2" key="1">
    <citation type="submission" date="2014-04" db="EMBL/GenBank/DDBJ databases">
        <authorList>
            <person name="Wei Y."/>
            <person name="Huang G."/>
            <person name="Cheng X."/>
        </authorList>
    </citation>
    <scope>NUCLEOTIDE SEQUENCE [LARGE SCALE GENOMIC DNA]</scope>
</reference>
<organism evidence="1 2">
    <name type="scientific">Heliothis virescens ascovirus 3f</name>
    <dbReference type="NCBI Taxonomy" id="328614"/>
    <lineage>
        <taxon>Viruses</taxon>
        <taxon>Varidnaviria</taxon>
        <taxon>Bamfordvirae</taxon>
        <taxon>Nucleocytoviricota</taxon>
        <taxon>Megaviricetes</taxon>
        <taxon>Pimascovirales</taxon>
        <taxon>Pimascovirales incertae sedis</taxon>
        <taxon>Ascoviridae</taxon>
        <taxon>Ascovirus</taxon>
        <taxon>Ascovirus hvav3a</taxon>
    </lineage>
</organism>
<dbReference type="EMBL" id="KJ755191">
    <property type="protein sequence ID" value="AJP09151.1"/>
    <property type="molecule type" value="Genomic_DNA"/>
</dbReference>
<evidence type="ECO:0000313" key="2">
    <source>
        <dbReference type="Proteomes" id="UP000232922"/>
    </source>
</evidence>
<dbReference type="Proteomes" id="UP000232922">
    <property type="component" value="Genome"/>
</dbReference>
<sequence length="145" mass="16352">MPRIRASPRMGKHCHSCGYFMKRRALQKNSTCNDCKEQIYARRPQIASEALLVTRCVECDALMLNIFKFCEICGYKCASCEPTDLNNREEEHKVGEEHNVAGVSQADDCEIPNGQKNDGFASDDDIFNSTDAKVEIETLLKQINS</sequence>
<dbReference type="KEGG" id="vg:41900787"/>
<dbReference type="GeneID" id="41900787"/>
<name>A0A171PVT5_9VIRU</name>
<accession>A0A171PVT5</accession>
<proteinExistence type="predicted"/>
<protein>
    <submittedName>
        <fullName evidence="1">Uncharacterized protein</fullName>
    </submittedName>
</protein>
<dbReference type="RefSeq" id="YP_009701651.1">
    <property type="nucleotide sequence ID" value="NC_044938.1"/>
</dbReference>